<proteinExistence type="predicted"/>
<organism evidence="2 3">
    <name type="scientific">Rhodobacter flavimaris</name>
    <dbReference type="NCBI Taxonomy" id="2907145"/>
    <lineage>
        <taxon>Bacteria</taxon>
        <taxon>Pseudomonadati</taxon>
        <taxon>Pseudomonadota</taxon>
        <taxon>Alphaproteobacteria</taxon>
        <taxon>Rhodobacterales</taxon>
        <taxon>Rhodobacter group</taxon>
        <taxon>Rhodobacter</taxon>
    </lineage>
</organism>
<dbReference type="InterPro" id="IPR027051">
    <property type="entry name" value="XdhC_Rossmann_dom"/>
</dbReference>
<protein>
    <submittedName>
        <fullName evidence="2">XdhC family protein</fullName>
    </submittedName>
</protein>
<evidence type="ECO:0000259" key="1">
    <source>
        <dbReference type="Pfam" id="PF13478"/>
    </source>
</evidence>
<sequence>LDDAEARVVVHHSPVPELALGSVPAATHVLVMTHDHAEDFAVCDAALRCGHLASIGLIGSTAKWTRFRSGLRVEGHDEEVVARIQCPVGDASLGD</sequence>
<evidence type="ECO:0000313" key="2">
    <source>
        <dbReference type="EMBL" id="MCE5975280.1"/>
    </source>
</evidence>
<keyword evidence="3" id="KW-1185">Reference proteome</keyword>
<dbReference type="EMBL" id="JAJUOS010000074">
    <property type="protein sequence ID" value="MCE5975280.1"/>
    <property type="molecule type" value="Genomic_DNA"/>
</dbReference>
<dbReference type="Proteomes" id="UP001521181">
    <property type="component" value="Unassembled WGS sequence"/>
</dbReference>
<dbReference type="RefSeq" id="WP_233678184.1">
    <property type="nucleotide sequence ID" value="NZ_JAJUOS010000074.1"/>
</dbReference>
<dbReference type="InterPro" id="IPR052698">
    <property type="entry name" value="MoCofactor_Util/Proc"/>
</dbReference>
<dbReference type="Gene3D" id="3.40.50.720">
    <property type="entry name" value="NAD(P)-binding Rossmann-like Domain"/>
    <property type="match status" value="1"/>
</dbReference>
<evidence type="ECO:0000313" key="3">
    <source>
        <dbReference type="Proteomes" id="UP001521181"/>
    </source>
</evidence>
<accession>A0ABS8Z161</accession>
<name>A0ABS8Z161_9RHOB</name>
<gene>
    <name evidence="2" type="ORF">LZA78_17690</name>
</gene>
<dbReference type="PANTHER" id="PTHR30388">
    <property type="entry name" value="ALDEHYDE OXIDOREDUCTASE MOLYBDENUM COFACTOR ASSEMBLY PROTEIN"/>
    <property type="match status" value="1"/>
</dbReference>
<reference evidence="2 3" key="1">
    <citation type="submission" date="2021-12" db="EMBL/GenBank/DDBJ databases">
        <title>Sinirhodobacter sp. WL0062 is a bacterium isolated from seawater.</title>
        <authorList>
            <person name="Wang L."/>
            <person name="He W."/>
            <person name="Zhang D.-F."/>
        </authorList>
    </citation>
    <scope>NUCLEOTIDE SEQUENCE [LARGE SCALE GENOMIC DNA]</scope>
    <source>
        <strain evidence="2 3">WL0062</strain>
    </source>
</reference>
<comment type="caution">
    <text evidence="2">The sequence shown here is derived from an EMBL/GenBank/DDBJ whole genome shotgun (WGS) entry which is preliminary data.</text>
</comment>
<dbReference type="Pfam" id="PF13478">
    <property type="entry name" value="XdhC_C"/>
    <property type="match status" value="1"/>
</dbReference>
<feature type="non-terminal residue" evidence="2">
    <location>
        <position position="1"/>
    </location>
</feature>
<dbReference type="PANTHER" id="PTHR30388:SF6">
    <property type="entry name" value="XANTHINE DEHYDROGENASE SUBUNIT A-RELATED"/>
    <property type="match status" value="1"/>
</dbReference>
<feature type="non-terminal residue" evidence="2">
    <location>
        <position position="95"/>
    </location>
</feature>
<feature type="domain" description="XdhC Rossmann" evidence="1">
    <location>
        <begin position="17"/>
        <end position="91"/>
    </location>
</feature>